<keyword evidence="1" id="KW-0472">Membrane</keyword>
<evidence type="ECO:0000313" key="3">
    <source>
        <dbReference type="Proteomes" id="UP000002495"/>
    </source>
</evidence>
<accession>Q7VH34</accession>
<keyword evidence="3" id="KW-1185">Reference proteome</keyword>
<reference evidence="2 3" key="1">
    <citation type="journal article" date="2003" name="Proc. Natl. Acad. Sci. U.S.A.">
        <title>The complete genome sequence of the carcinogenic bacterium Helicobacter hepaticus.</title>
        <authorList>
            <person name="Suerbaum S."/>
            <person name="Josenhans C."/>
            <person name="Sterzenbach T."/>
            <person name="Drescher B."/>
            <person name="Brandt P."/>
            <person name="Bell M."/>
            <person name="Droege M."/>
            <person name="Fartmann B."/>
            <person name="Fischer H.-P."/>
            <person name="Ge Z."/>
            <person name="Hoerster A."/>
            <person name="Holland R."/>
            <person name="Klein K."/>
            <person name="Koenig J."/>
            <person name="Macko L."/>
            <person name="Mendz G.L."/>
            <person name="Nyakatura G."/>
            <person name="Schauer D.B."/>
            <person name="Shen Z."/>
            <person name="Weber J."/>
            <person name="Frosch M."/>
            <person name="Fox J.G."/>
        </authorList>
    </citation>
    <scope>NUCLEOTIDE SEQUENCE [LARGE SCALE GENOMIC DNA]</scope>
    <source>
        <strain evidence="3">ATCC 51449 / 3B1</strain>
    </source>
</reference>
<keyword evidence="1" id="KW-0812">Transmembrane</keyword>
<organism evidence="2 3">
    <name type="scientific">Helicobacter hepaticus (strain ATCC 51449 / 3B1)</name>
    <dbReference type="NCBI Taxonomy" id="235279"/>
    <lineage>
        <taxon>Bacteria</taxon>
        <taxon>Pseudomonadati</taxon>
        <taxon>Campylobacterota</taxon>
        <taxon>Epsilonproteobacteria</taxon>
        <taxon>Campylobacterales</taxon>
        <taxon>Helicobacteraceae</taxon>
        <taxon>Helicobacter</taxon>
    </lineage>
</organism>
<keyword evidence="1" id="KW-1133">Transmembrane helix</keyword>
<dbReference type="Proteomes" id="UP000002495">
    <property type="component" value="Chromosome"/>
</dbReference>
<gene>
    <name evidence="2" type="ordered locus">HH_1133</name>
</gene>
<dbReference type="EMBL" id="AE017125">
    <property type="protein sequence ID" value="AAP77730.1"/>
    <property type="molecule type" value="Genomic_DNA"/>
</dbReference>
<dbReference type="KEGG" id="hhe:HH_1133"/>
<protein>
    <submittedName>
        <fullName evidence="2">Uncharacterized protein</fullName>
    </submittedName>
</protein>
<name>Q7VH34_HELHP</name>
<feature type="transmembrane region" description="Helical" evidence="1">
    <location>
        <begin position="12"/>
        <end position="29"/>
    </location>
</feature>
<sequence>MLPKWTKRALKLMLGLNILFALLVGFSYTEKWINNHIFYTTEVYEGL</sequence>
<dbReference type="AlphaFoldDB" id="Q7VH34"/>
<dbReference type="HOGENOM" id="CLU_3168818_0_0_7"/>
<evidence type="ECO:0000256" key="1">
    <source>
        <dbReference type="SAM" id="Phobius"/>
    </source>
</evidence>
<dbReference type="STRING" id="235279.HH_1133"/>
<proteinExistence type="predicted"/>
<evidence type="ECO:0000313" key="2">
    <source>
        <dbReference type="EMBL" id="AAP77730.1"/>
    </source>
</evidence>